<feature type="compositionally biased region" description="Basic and acidic residues" evidence="2">
    <location>
        <begin position="442"/>
        <end position="460"/>
    </location>
</feature>
<organism evidence="3 4">
    <name type="scientific">Zizania palustris</name>
    <name type="common">Northern wild rice</name>
    <dbReference type="NCBI Taxonomy" id="103762"/>
    <lineage>
        <taxon>Eukaryota</taxon>
        <taxon>Viridiplantae</taxon>
        <taxon>Streptophyta</taxon>
        <taxon>Embryophyta</taxon>
        <taxon>Tracheophyta</taxon>
        <taxon>Spermatophyta</taxon>
        <taxon>Magnoliopsida</taxon>
        <taxon>Liliopsida</taxon>
        <taxon>Poales</taxon>
        <taxon>Poaceae</taxon>
        <taxon>BOP clade</taxon>
        <taxon>Oryzoideae</taxon>
        <taxon>Oryzeae</taxon>
        <taxon>Zizaniinae</taxon>
        <taxon>Zizania</taxon>
    </lineage>
</organism>
<feature type="compositionally biased region" description="Basic and acidic residues" evidence="2">
    <location>
        <begin position="305"/>
        <end position="322"/>
    </location>
</feature>
<dbReference type="AlphaFoldDB" id="A0A8J5V423"/>
<feature type="region of interest" description="Disordered" evidence="2">
    <location>
        <begin position="219"/>
        <end position="323"/>
    </location>
</feature>
<evidence type="ECO:0000313" key="4">
    <source>
        <dbReference type="Proteomes" id="UP000729402"/>
    </source>
</evidence>
<dbReference type="OrthoDB" id="29853at2759"/>
<protein>
    <recommendedName>
        <fullName evidence="5">IST1-like protein</fullName>
    </recommendedName>
</protein>
<dbReference type="EMBL" id="JAAALK010000287">
    <property type="protein sequence ID" value="KAG8058157.1"/>
    <property type="molecule type" value="Genomic_DNA"/>
</dbReference>
<feature type="compositionally biased region" description="Basic residues" evidence="2">
    <location>
        <begin position="536"/>
        <end position="545"/>
    </location>
</feature>
<dbReference type="PANTHER" id="PTHR12161:SF14">
    <property type="entry name" value="REGULATOR OF VPS4 ACTIVITY IN THE MVB PATHWAY PROTEIN"/>
    <property type="match status" value="1"/>
</dbReference>
<feature type="compositionally biased region" description="Basic and acidic residues" evidence="2">
    <location>
        <begin position="503"/>
        <end position="513"/>
    </location>
</feature>
<feature type="compositionally biased region" description="Acidic residues" evidence="2">
    <location>
        <begin position="556"/>
        <end position="565"/>
    </location>
</feature>
<feature type="compositionally biased region" description="Basic and acidic residues" evidence="2">
    <location>
        <begin position="219"/>
        <end position="253"/>
    </location>
</feature>
<proteinExistence type="inferred from homology"/>
<evidence type="ECO:0000256" key="2">
    <source>
        <dbReference type="SAM" id="MobiDB-lite"/>
    </source>
</evidence>
<accession>A0A8J5V423</accession>
<keyword evidence="4" id="KW-1185">Reference proteome</keyword>
<dbReference type="PANTHER" id="PTHR12161">
    <property type="entry name" value="IST1 FAMILY MEMBER"/>
    <property type="match status" value="1"/>
</dbReference>
<feature type="compositionally biased region" description="Basic residues" evidence="2">
    <location>
        <begin position="578"/>
        <end position="592"/>
    </location>
</feature>
<evidence type="ECO:0000313" key="3">
    <source>
        <dbReference type="EMBL" id="KAG8058157.1"/>
    </source>
</evidence>
<feature type="compositionally biased region" description="Basic and acidic residues" evidence="2">
    <location>
        <begin position="609"/>
        <end position="620"/>
    </location>
</feature>
<comment type="caution">
    <text evidence="3">The sequence shown here is derived from an EMBL/GenBank/DDBJ whole genome shotgun (WGS) entry which is preliminary data.</text>
</comment>
<feature type="region of interest" description="Disordered" evidence="2">
    <location>
        <begin position="536"/>
        <end position="597"/>
    </location>
</feature>
<feature type="compositionally biased region" description="Polar residues" evidence="2">
    <location>
        <begin position="546"/>
        <end position="555"/>
    </location>
</feature>
<dbReference type="Pfam" id="PF03398">
    <property type="entry name" value="Ist1"/>
    <property type="match status" value="1"/>
</dbReference>
<evidence type="ECO:0000256" key="1">
    <source>
        <dbReference type="ARBA" id="ARBA00005536"/>
    </source>
</evidence>
<dbReference type="FunFam" id="1.20.1260.60:FF:000002">
    <property type="entry name" value="Vacuolar protein sorting-associated protein IST1"/>
    <property type="match status" value="1"/>
</dbReference>
<name>A0A8J5V423_ZIZPA</name>
<sequence length="711" mass="80350">MFDGLLNSKFYNKCKHAIKCTRTRLDLVRRKKQAMVKFLKKDVADLLANGLETHAIGRMEGLIVEMNQASCYDMLEQYCEYIVKQLNNMQKQSECPLEAMEAVSTLIFAAARFPDLPELCDLRHMFTERYGSSIQPFVSSEFVKKLQDKSFTNEEKLQVMQSIAEEFSVPFNTKALERKISGVPQNRHDLPNKSSYKQVEVEASARNDLKVDRYAVRERKSKVTPEVREKKQGMQIKPKDIHVIPDAIDQHGDKSRKKHSHIPYAVHPSDFRQISDQELKKDSKKDSHHQREKMNTEKLVPPYTEPKEAEKKDDAEKSDGKGYHVHRSRVAGGLDHNCGHADLGLKILGLEKQGIESASSFNGKTLNNAPPYSKPYKTINEKSAEEDNNILYNRPEHAAEYGQSLQDKKKMPEKAINMLPPYVKPTPTNQAVNGYKHAATLERDRETSHQRDGLADEDALHPVPVSVRRKNAKPPTYGDRYNDVANMTNQTPGVQQRHPSRRNGSDDDYDHRGGYMQPPAGIEINDAVNNARHFQRISQRSKHGSKQSGSASGNDYESEEDETDNAIDFGNLLPRAPSSHRGHMSRSAHPRSRGCDDEERMMDKLLMHYSKKGIDREDHKTKTKPRNSRPRADQPAGGVGERSNKEGGPSHPPERTASLPSPSESGTLHAKPNKVPARSISMQPERSRGNVHPSMPDFDELAARISALRKA</sequence>
<reference evidence="3" key="2">
    <citation type="submission" date="2021-02" db="EMBL/GenBank/DDBJ databases">
        <authorList>
            <person name="Kimball J.A."/>
            <person name="Haas M.W."/>
            <person name="Macchietto M."/>
            <person name="Kono T."/>
            <person name="Duquette J."/>
            <person name="Shao M."/>
        </authorList>
    </citation>
    <scope>NUCLEOTIDE SEQUENCE</scope>
    <source>
        <tissue evidence="3">Fresh leaf tissue</tissue>
    </source>
</reference>
<comment type="similarity">
    <text evidence="1">Belongs to the IST1 family.</text>
</comment>
<dbReference type="Proteomes" id="UP000729402">
    <property type="component" value="Unassembled WGS sequence"/>
</dbReference>
<feature type="region of interest" description="Disordered" evidence="2">
    <location>
        <begin position="442"/>
        <end position="521"/>
    </location>
</feature>
<reference evidence="3" key="1">
    <citation type="journal article" date="2021" name="bioRxiv">
        <title>Whole Genome Assembly and Annotation of Northern Wild Rice, Zizania palustris L., Supports a Whole Genome Duplication in the Zizania Genus.</title>
        <authorList>
            <person name="Haas M."/>
            <person name="Kono T."/>
            <person name="Macchietto M."/>
            <person name="Millas R."/>
            <person name="McGilp L."/>
            <person name="Shao M."/>
            <person name="Duquette J."/>
            <person name="Hirsch C.N."/>
            <person name="Kimball J."/>
        </authorList>
    </citation>
    <scope>NUCLEOTIDE SEQUENCE</scope>
    <source>
        <tissue evidence="3">Fresh leaf tissue</tissue>
    </source>
</reference>
<feature type="compositionally biased region" description="Basic and acidic residues" evidence="2">
    <location>
        <begin position="269"/>
        <end position="285"/>
    </location>
</feature>
<feature type="compositionally biased region" description="Polar residues" evidence="2">
    <location>
        <begin position="485"/>
        <end position="494"/>
    </location>
</feature>
<feature type="region of interest" description="Disordered" evidence="2">
    <location>
        <begin position="609"/>
        <end position="697"/>
    </location>
</feature>
<dbReference type="GO" id="GO:0015031">
    <property type="term" value="P:protein transport"/>
    <property type="evidence" value="ECO:0007669"/>
    <property type="project" value="InterPro"/>
</dbReference>
<gene>
    <name evidence="3" type="ORF">GUJ93_ZPchr0002g23877</name>
</gene>
<evidence type="ECO:0008006" key="5">
    <source>
        <dbReference type="Google" id="ProtNLM"/>
    </source>
</evidence>
<dbReference type="InterPro" id="IPR005061">
    <property type="entry name" value="Ist1"/>
</dbReference>